<evidence type="ECO:0000313" key="7">
    <source>
        <dbReference type="EMBL" id="XBY46669.1"/>
    </source>
</evidence>
<name>A0AAU7XIH8_9HYPH</name>
<organism evidence="7">
    <name type="scientific">Methyloraptor flagellatus</name>
    <dbReference type="NCBI Taxonomy" id="3162530"/>
    <lineage>
        <taxon>Bacteria</taxon>
        <taxon>Pseudomonadati</taxon>
        <taxon>Pseudomonadota</taxon>
        <taxon>Alphaproteobacteria</taxon>
        <taxon>Hyphomicrobiales</taxon>
        <taxon>Ancalomicrobiaceae</taxon>
        <taxon>Methyloraptor</taxon>
    </lineage>
</organism>
<dbReference type="AlphaFoldDB" id="A0AAU7XIH8"/>
<sequence length="192" mass="20309">MLLLVLGLVVFLGAHLVPASPGLRAGLATRLGETPYKGLFALVSLVGLVLIVIGYGQARADGALVLWTPPKALVHLNLLLMLPVFPLLFAAYLPGRIRATLKHPMITAVKLWAFGHLLANGTLPDLLLFGGFLAWGVIDRISLKRRGAPVPAPVAGFTRNDAIAIVLGLVVYGLFVARLHLLLIGVSPLPSA</sequence>
<accession>A0AAU7XIH8</accession>
<dbReference type="Pfam" id="PF07298">
    <property type="entry name" value="NnrU"/>
    <property type="match status" value="1"/>
</dbReference>
<protein>
    <submittedName>
        <fullName evidence="7">NnrU family protein</fullName>
    </submittedName>
</protein>
<feature type="domain" description="NnrU" evidence="6">
    <location>
        <begin position="3"/>
        <end position="188"/>
    </location>
</feature>
<evidence type="ECO:0000256" key="5">
    <source>
        <dbReference type="SAM" id="Phobius"/>
    </source>
</evidence>
<keyword evidence="4 5" id="KW-0472">Membrane</keyword>
<gene>
    <name evidence="7" type="ORF">ABS361_10895</name>
</gene>
<dbReference type="GO" id="GO:0016020">
    <property type="term" value="C:membrane"/>
    <property type="evidence" value="ECO:0007669"/>
    <property type="project" value="UniProtKB-SubCell"/>
</dbReference>
<dbReference type="EMBL" id="CP158568">
    <property type="protein sequence ID" value="XBY46669.1"/>
    <property type="molecule type" value="Genomic_DNA"/>
</dbReference>
<feature type="transmembrane region" description="Helical" evidence="5">
    <location>
        <begin position="113"/>
        <end position="138"/>
    </location>
</feature>
<evidence type="ECO:0000256" key="3">
    <source>
        <dbReference type="ARBA" id="ARBA00022989"/>
    </source>
</evidence>
<proteinExistence type="predicted"/>
<comment type="subcellular location">
    <subcellularLocation>
        <location evidence="1">Membrane</location>
        <topology evidence="1">Multi-pass membrane protein</topology>
    </subcellularLocation>
</comment>
<dbReference type="KEGG" id="mflg:ABS361_10895"/>
<dbReference type="InterPro" id="IPR009915">
    <property type="entry name" value="NnrU_dom"/>
</dbReference>
<feature type="transmembrane region" description="Helical" evidence="5">
    <location>
        <begin position="76"/>
        <end position="93"/>
    </location>
</feature>
<feature type="transmembrane region" description="Helical" evidence="5">
    <location>
        <begin position="35"/>
        <end position="55"/>
    </location>
</feature>
<evidence type="ECO:0000256" key="4">
    <source>
        <dbReference type="ARBA" id="ARBA00023136"/>
    </source>
</evidence>
<keyword evidence="2 5" id="KW-0812">Transmembrane</keyword>
<evidence type="ECO:0000259" key="6">
    <source>
        <dbReference type="Pfam" id="PF07298"/>
    </source>
</evidence>
<reference evidence="7" key="1">
    <citation type="submission" date="2024-06" db="EMBL/GenBank/DDBJ databases">
        <title>Methylostella associata gen. nov., sp. nov., a novel Ancalomicrobiaceae-affiliated facultatively methylotrophic bacteria that feed on methanotrophs of the genus Methylococcus.</title>
        <authorList>
            <person name="Saltykova V."/>
            <person name="Danilova O.V."/>
            <person name="Oshkin I.Y."/>
            <person name="Belova S.E."/>
            <person name="Pimenov N.V."/>
            <person name="Dedysh S.N."/>
        </authorList>
    </citation>
    <scope>NUCLEOTIDE SEQUENCE</scope>
    <source>
        <strain evidence="7">S20</strain>
    </source>
</reference>
<evidence type="ECO:0000256" key="1">
    <source>
        <dbReference type="ARBA" id="ARBA00004141"/>
    </source>
</evidence>
<dbReference type="RefSeq" id="WP_407051761.1">
    <property type="nucleotide sequence ID" value="NZ_CP158568.1"/>
</dbReference>
<evidence type="ECO:0000256" key="2">
    <source>
        <dbReference type="ARBA" id="ARBA00022692"/>
    </source>
</evidence>
<keyword evidence="3 5" id="KW-1133">Transmembrane helix</keyword>
<feature type="transmembrane region" description="Helical" evidence="5">
    <location>
        <begin position="162"/>
        <end position="186"/>
    </location>
</feature>